<evidence type="ECO:0000256" key="1">
    <source>
        <dbReference type="ARBA" id="ARBA00022723"/>
    </source>
</evidence>
<dbReference type="AlphaFoldDB" id="A0A2W5FQ98"/>
<accession>A0A2W5FQ98</accession>
<evidence type="ECO:0000259" key="4">
    <source>
        <dbReference type="Pfam" id="PF00330"/>
    </source>
</evidence>
<dbReference type="InterPro" id="IPR036008">
    <property type="entry name" value="Aconitase_4Fe-4S_dom"/>
</dbReference>
<evidence type="ECO:0000256" key="3">
    <source>
        <dbReference type="ARBA" id="ARBA00023014"/>
    </source>
</evidence>
<evidence type="ECO:0000256" key="2">
    <source>
        <dbReference type="ARBA" id="ARBA00023004"/>
    </source>
</evidence>
<proteinExistence type="predicted"/>
<comment type="caution">
    <text evidence="5">The sequence shown here is derived from an EMBL/GenBank/DDBJ whole genome shotgun (WGS) entry which is preliminary data.</text>
</comment>
<dbReference type="SUPFAM" id="SSF53732">
    <property type="entry name" value="Aconitase iron-sulfur domain"/>
    <property type="match status" value="1"/>
</dbReference>
<evidence type="ECO:0000313" key="6">
    <source>
        <dbReference type="Proteomes" id="UP000249739"/>
    </source>
</evidence>
<feature type="domain" description="Aconitase/3-isopropylmalate dehydratase large subunit alpha/beta/alpha" evidence="4">
    <location>
        <begin position="10"/>
        <end position="70"/>
    </location>
</feature>
<keyword evidence="1" id="KW-0479">Metal-binding</keyword>
<dbReference type="GO" id="GO:0003861">
    <property type="term" value="F:3-isopropylmalate dehydratase activity"/>
    <property type="evidence" value="ECO:0007669"/>
    <property type="project" value="UniProtKB-EC"/>
</dbReference>
<dbReference type="Gene3D" id="3.30.499.10">
    <property type="entry name" value="Aconitase, domain 3"/>
    <property type="match status" value="1"/>
</dbReference>
<dbReference type="InterPro" id="IPR001030">
    <property type="entry name" value="Acoase/IPM_deHydtase_lsu_aba"/>
</dbReference>
<keyword evidence="2" id="KW-0408">Iron</keyword>
<dbReference type="GO" id="GO:0051536">
    <property type="term" value="F:iron-sulfur cluster binding"/>
    <property type="evidence" value="ECO:0007669"/>
    <property type="project" value="UniProtKB-KW"/>
</dbReference>
<dbReference type="Pfam" id="PF00330">
    <property type="entry name" value="Aconitase"/>
    <property type="match status" value="1"/>
</dbReference>
<dbReference type="EC" id="4.2.1.33" evidence="5"/>
<evidence type="ECO:0000313" key="5">
    <source>
        <dbReference type="EMBL" id="PZP57178.1"/>
    </source>
</evidence>
<dbReference type="EMBL" id="QFOT01000006">
    <property type="protein sequence ID" value="PZP57178.1"/>
    <property type="molecule type" value="Genomic_DNA"/>
</dbReference>
<sequence>MLTKPRTLFEKIWDDHIVHKGQDGTCLIYIDRHLVHEVTSPQAFEGLKLAKRRLRRTDATLAVADHNVPT</sequence>
<keyword evidence="3" id="KW-0411">Iron-sulfur</keyword>
<gene>
    <name evidence="5" type="ORF">DI586_01190</name>
</gene>
<reference evidence="5 6" key="1">
    <citation type="submission" date="2017-08" db="EMBL/GenBank/DDBJ databases">
        <title>Infants hospitalized years apart are colonized by the same room-sourced microbial strains.</title>
        <authorList>
            <person name="Brooks B."/>
            <person name="Olm M.R."/>
            <person name="Firek B.A."/>
            <person name="Baker R."/>
            <person name="Thomas B.C."/>
            <person name="Morowitz M.J."/>
            <person name="Banfield J.F."/>
        </authorList>
    </citation>
    <scope>NUCLEOTIDE SEQUENCE [LARGE SCALE GENOMIC DNA]</scope>
    <source>
        <strain evidence="5">S2_006_000_R2_64</strain>
    </source>
</reference>
<protein>
    <submittedName>
        <fullName evidence="5">3-isopropylmalate dehydratase large subunit</fullName>
        <ecNumber evidence="5">4.2.1.33</ecNumber>
    </submittedName>
</protein>
<keyword evidence="5" id="KW-0456">Lyase</keyword>
<dbReference type="InterPro" id="IPR015931">
    <property type="entry name" value="Acnase/IPM_dHydase_lsu_aba_1/3"/>
</dbReference>
<dbReference type="Proteomes" id="UP000249739">
    <property type="component" value="Unassembled WGS sequence"/>
</dbReference>
<feature type="non-terminal residue" evidence="5">
    <location>
        <position position="70"/>
    </location>
</feature>
<organism evidence="5 6">
    <name type="scientific">Micavibrio aeruginosavorus</name>
    <dbReference type="NCBI Taxonomy" id="349221"/>
    <lineage>
        <taxon>Bacteria</taxon>
        <taxon>Pseudomonadati</taxon>
        <taxon>Bdellovibrionota</taxon>
        <taxon>Bdellovibrionia</taxon>
        <taxon>Bdellovibrionales</taxon>
        <taxon>Pseudobdellovibrionaceae</taxon>
        <taxon>Micavibrio</taxon>
    </lineage>
</organism>
<dbReference type="GO" id="GO:0046872">
    <property type="term" value="F:metal ion binding"/>
    <property type="evidence" value="ECO:0007669"/>
    <property type="project" value="UniProtKB-KW"/>
</dbReference>
<name>A0A2W5FQ98_9BACT</name>